<dbReference type="SMART" id="SM00320">
    <property type="entry name" value="WD40"/>
    <property type="match status" value="17"/>
</dbReference>
<dbReference type="RefSeq" id="XP_042919862.1">
    <property type="nucleotide sequence ID" value="XM_043066465.1"/>
</dbReference>
<evidence type="ECO:0000313" key="8">
    <source>
        <dbReference type="Proteomes" id="UP000006906"/>
    </source>
</evidence>
<feature type="domain" description="Nephrocystin 3-like N-terminal" evidence="6">
    <location>
        <begin position="316"/>
        <end position="486"/>
    </location>
</feature>
<feature type="region of interest" description="Disordered" evidence="4">
    <location>
        <begin position="1073"/>
        <end position="1096"/>
    </location>
</feature>
<feature type="repeat" description="WD" evidence="3">
    <location>
        <begin position="1508"/>
        <end position="1557"/>
    </location>
</feature>
<evidence type="ECO:0000256" key="4">
    <source>
        <dbReference type="SAM" id="MobiDB-lite"/>
    </source>
</evidence>
<feature type="compositionally biased region" description="Low complexity" evidence="4">
    <location>
        <begin position="38"/>
        <end position="53"/>
    </location>
</feature>
<dbReference type="SUPFAM" id="SSF50978">
    <property type="entry name" value="WD40 repeat-like"/>
    <property type="match status" value="2"/>
</dbReference>
<feature type="region of interest" description="Disordered" evidence="4">
    <location>
        <begin position="352"/>
        <end position="380"/>
    </location>
</feature>
<dbReference type="ExpressionAtlas" id="A0A2K3D956">
    <property type="expression patterns" value="differential"/>
</dbReference>
<dbReference type="PROSITE" id="PS50294">
    <property type="entry name" value="WD_REPEATS_REGION"/>
    <property type="match status" value="7"/>
</dbReference>
<reference evidence="7 8" key="1">
    <citation type="journal article" date="2007" name="Science">
        <title>The Chlamydomonas genome reveals the evolution of key animal and plant functions.</title>
        <authorList>
            <person name="Merchant S.S."/>
            <person name="Prochnik S.E."/>
            <person name="Vallon O."/>
            <person name="Harris E.H."/>
            <person name="Karpowicz S.J."/>
            <person name="Witman G.B."/>
            <person name="Terry A."/>
            <person name="Salamov A."/>
            <person name="Fritz-Laylin L.K."/>
            <person name="Marechal-Drouard L."/>
            <person name="Marshall W.F."/>
            <person name="Qu L.H."/>
            <person name="Nelson D.R."/>
            <person name="Sanderfoot A.A."/>
            <person name="Spalding M.H."/>
            <person name="Kapitonov V.V."/>
            <person name="Ren Q."/>
            <person name="Ferris P."/>
            <person name="Lindquist E."/>
            <person name="Shapiro H."/>
            <person name="Lucas S.M."/>
            <person name="Grimwood J."/>
            <person name="Schmutz J."/>
            <person name="Cardol P."/>
            <person name="Cerutti H."/>
            <person name="Chanfreau G."/>
            <person name="Chen C.L."/>
            <person name="Cognat V."/>
            <person name="Croft M.T."/>
            <person name="Dent R."/>
            <person name="Dutcher S."/>
            <person name="Fernandez E."/>
            <person name="Fukuzawa H."/>
            <person name="Gonzalez-Ballester D."/>
            <person name="Gonzalez-Halphen D."/>
            <person name="Hallmann A."/>
            <person name="Hanikenne M."/>
            <person name="Hippler M."/>
            <person name="Inwood W."/>
            <person name="Jabbari K."/>
            <person name="Kalanon M."/>
            <person name="Kuras R."/>
            <person name="Lefebvre P.A."/>
            <person name="Lemaire S.D."/>
            <person name="Lobanov A.V."/>
            <person name="Lohr M."/>
            <person name="Manuell A."/>
            <person name="Meier I."/>
            <person name="Mets L."/>
            <person name="Mittag M."/>
            <person name="Mittelmeier T."/>
            <person name="Moroney J.V."/>
            <person name="Moseley J."/>
            <person name="Napoli C."/>
            <person name="Nedelcu A.M."/>
            <person name="Niyogi K."/>
            <person name="Novoselov S.V."/>
            <person name="Paulsen I.T."/>
            <person name="Pazour G."/>
            <person name="Purton S."/>
            <person name="Ral J.P."/>
            <person name="Riano-Pachon D.M."/>
            <person name="Riekhof W."/>
            <person name="Rymarquis L."/>
            <person name="Schroda M."/>
            <person name="Stern D."/>
            <person name="Umen J."/>
            <person name="Willows R."/>
            <person name="Wilson N."/>
            <person name="Zimmer S.L."/>
            <person name="Allmer J."/>
            <person name="Balk J."/>
            <person name="Bisova K."/>
            <person name="Chen C.J."/>
            <person name="Elias M."/>
            <person name="Gendler K."/>
            <person name="Hauser C."/>
            <person name="Lamb M.R."/>
            <person name="Ledford H."/>
            <person name="Long J.C."/>
            <person name="Minagawa J."/>
            <person name="Page M.D."/>
            <person name="Pan J."/>
            <person name="Pootakham W."/>
            <person name="Roje S."/>
            <person name="Rose A."/>
            <person name="Stahlberg E."/>
            <person name="Terauchi A.M."/>
            <person name="Yang P."/>
            <person name="Ball S."/>
            <person name="Bowler C."/>
            <person name="Dieckmann C.L."/>
            <person name="Gladyshev V.N."/>
            <person name="Green P."/>
            <person name="Jorgensen R."/>
            <person name="Mayfield S."/>
            <person name="Mueller-Roeber B."/>
            <person name="Rajamani S."/>
            <person name="Sayre R.T."/>
            <person name="Brokstein P."/>
            <person name="Dubchak I."/>
            <person name="Goodstein D."/>
            <person name="Hornick L."/>
            <person name="Huang Y.W."/>
            <person name="Jhaveri J."/>
            <person name="Luo Y."/>
            <person name="Martinez D."/>
            <person name="Ngau W.C."/>
            <person name="Otillar B."/>
            <person name="Poliakov A."/>
            <person name="Porter A."/>
            <person name="Szajkowski L."/>
            <person name="Werner G."/>
            <person name="Zhou K."/>
            <person name="Grigoriev I.V."/>
            <person name="Rokhsar D.S."/>
            <person name="Grossman A.R."/>
        </authorList>
    </citation>
    <scope>NUCLEOTIDE SEQUENCE [LARGE SCALE GENOMIC DNA]</scope>
    <source>
        <strain evidence="8">CC-503</strain>
    </source>
</reference>
<feature type="compositionally biased region" description="Gly residues" evidence="4">
    <location>
        <begin position="1759"/>
        <end position="1777"/>
    </location>
</feature>
<organism evidence="7 8">
    <name type="scientific">Chlamydomonas reinhardtii</name>
    <name type="common">Chlamydomonas smithii</name>
    <dbReference type="NCBI Taxonomy" id="3055"/>
    <lineage>
        <taxon>Eukaryota</taxon>
        <taxon>Viridiplantae</taxon>
        <taxon>Chlorophyta</taxon>
        <taxon>core chlorophytes</taxon>
        <taxon>Chlorophyceae</taxon>
        <taxon>CS clade</taxon>
        <taxon>Chlamydomonadales</taxon>
        <taxon>Chlamydomonadaceae</taxon>
        <taxon>Chlamydomonas</taxon>
    </lineage>
</organism>
<dbReference type="InterPro" id="IPR056884">
    <property type="entry name" value="NPHP3-like_N"/>
</dbReference>
<dbReference type="Pfam" id="PF24883">
    <property type="entry name" value="NPHP3_N"/>
    <property type="match status" value="1"/>
</dbReference>
<dbReference type="InterPro" id="IPR011044">
    <property type="entry name" value="Quino_amine_DH_bsu"/>
</dbReference>
<dbReference type="PROSITE" id="PS00678">
    <property type="entry name" value="WD_REPEATS_1"/>
    <property type="match status" value="2"/>
</dbReference>
<feature type="region of interest" description="Disordered" evidence="4">
    <location>
        <begin position="1182"/>
        <end position="1209"/>
    </location>
</feature>
<protein>
    <submittedName>
        <fullName evidence="7">Uncharacterized protein</fullName>
    </submittedName>
</protein>
<feature type="compositionally biased region" description="Low complexity" evidence="4">
    <location>
        <begin position="1778"/>
        <end position="1792"/>
    </location>
</feature>
<feature type="compositionally biased region" description="Gly residues" evidence="4">
    <location>
        <begin position="54"/>
        <end position="65"/>
    </location>
</feature>
<feature type="compositionally biased region" description="Low complexity" evidence="4">
    <location>
        <begin position="357"/>
        <end position="372"/>
    </location>
</feature>
<feature type="region of interest" description="Disordered" evidence="4">
    <location>
        <begin position="486"/>
        <end position="511"/>
    </location>
</feature>
<dbReference type="Pfam" id="PF00400">
    <property type="entry name" value="WD40"/>
    <property type="match status" value="9"/>
</dbReference>
<dbReference type="PANTHER" id="PTHR44129">
    <property type="entry name" value="WD REPEAT-CONTAINING PROTEIN POP1"/>
    <property type="match status" value="1"/>
</dbReference>
<keyword evidence="2" id="KW-0677">Repeat</keyword>
<feature type="repeat" description="WD" evidence="3">
    <location>
        <begin position="2113"/>
        <end position="2149"/>
    </location>
</feature>
<dbReference type="InterPro" id="IPR019775">
    <property type="entry name" value="WD40_repeat_CS"/>
</dbReference>
<dbReference type="KEGG" id="cre:CHLRE_10g420650v5"/>
<dbReference type="OrthoDB" id="71227at2759"/>
<evidence type="ECO:0000313" key="7">
    <source>
        <dbReference type="EMBL" id="PNW77064.1"/>
    </source>
</evidence>
<proteinExistence type="predicted"/>
<dbReference type="EMBL" id="CM008971">
    <property type="protein sequence ID" value="PNW77064.1"/>
    <property type="molecule type" value="Genomic_DNA"/>
</dbReference>
<dbReference type="InterPro" id="IPR020472">
    <property type="entry name" value="WD40_PAC1"/>
</dbReference>
<dbReference type="SUPFAM" id="SSF50969">
    <property type="entry name" value="YVTN repeat-like/Quinoprotein amine dehydrogenase"/>
    <property type="match status" value="1"/>
</dbReference>
<feature type="compositionally biased region" description="Low complexity" evidence="4">
    <location>
        <begin position="1746"/>
        <end position="1758"/>
    </location>
</feature>
<sequence length="2149" mass="214738">MSSASRPLRSFGTRIKRTPGPEDGVKPVASIISVDADAGSAQPNAPNAGNGADDSGGGGGAGGSGASLATTRLGITLRGLRRLRATLRERFGLAFDDMSTAEVNEKWVKLVTAQRRCRLLEMGELVDEDDVAPPTYFISHTWKNRHSRLLEQVLGYLASAAEGVAVWIDILAVNQHEDTRAHRADIAAFAEVVRACSGGTLVVLDRERCSPATRAWCIYEWAHTLALHGPDGLHLHLEPHDRATVSATIDVEKAECFKPADKTFILGDVRRIHGSAQRFNAKLKLQLLLEPLSYEADIRRLTARAEALGTRWRFEAVDRWLASRSRALAVGAGAGEGKSTISAALCSPAGGPGGGSVSAPSTSTPPGSPSASGGAGGGGGGGGGGRITAYHFLKYNDQRRLEPVAIVKSLSFQLAERYPAVAAKLLALDVARVAALQDVGEAVDLLLLTPLKTLPPADRRHKDIVLLLDALDEADPLDQQLAALAETGGGGSDTAAGNSSGSGDDGGGGGGGPRPCPLVCGNRALQLVSAHLVRLPPYVRFVFTTRPDAAGGQVLPCLRRLFPDLQQLPPGELRVTDTAALLAAAAAPQGGGAAPPGRILVGAAAEAAREAAKKQREAAEAARGGQDQAPPKGVMIYYSVAPLVRGSSPAAIAAMAAHTCPQLGEVYELYRLIFKSRMEHLQRSDPVLGDEVSDLVAVIMAAQVHKSLGDWLLDASKSGPFAADVRRGHELIGLQLAKGWGVTTGTSGGTNGANGGSTYKSPYALRYTVTHLAAAAGGSAGGAAAAGPAAALDALLGSFAFLRDVVVAGAGPAAIGALGGMRRHTARSRDVLRFLRGELYELLRAAADVESKGGGGGAAEAQRQAQATAFARVALYAAGHSTVCAAAAAHLGLAWATVRVLPRSAGEWSARLAVMQGHKGPVTALAFSPDGQQLMSGGSDGQLRAWDPATGDCRVVLEPPRDAGEEREPIARLVFSADGRHLATGGGGGSGTAWLWDAATGQCVATLRPPPPPPPTGGSRAAAAAARAGAVTALALSVDSRWLAVATAADCLVRVWDVAAAAAAAATAAPAAAVNDGAPSPPPQQQQQQQQQAQPPQPLVVVRGLFGSAVTGLAFLGPFLRQEAGAGGTKERELHLATASGRPGDCVRVVWDVLQLAAAATAAAPPPLAAVTIADGVASVDAAAPPPRAPAAQESRQAQMRRENRPVSRTGCEGLAGASALAPTTDGGSVLVVCGREVRRLWRAESGWDFGESSVLSAPGNVLATALYGTRAAVISAAGGRVLNLPWAWRDAGGSGGGRAAAANDVMLPGLPTEAVAGRGGGVTVVSVEGQFATAGGSDGAIIVWDTTPRSDTTPSGAGAAAAATTTSSTDSSPAAGCDTTAASAAAAAPTCAAFHPDGRQLAVGAAEDVRLYDTASGELLGPPLPARAECVDWSPGGPGGGGQQLAVCGGTTGSVWESVFSQGVATLEAETAVAAVGVGAGGKLLAAGCADGKVLVWAAITRRLLSTLTHDDRVTALAFLPDEEGGGGGGSLLLATASKDKTVRLWEPAVGSLAATLRGHTDEVTCLAAVAAVAREGGGGGGLLASGSKDGTVRLWSLVSRSCVAVVGAAGDKSGKTGAAAGGVAAALLGEVAAVALCGAGRLLAAAGSGRGVLVWALSAGGGGGGGGSTVSCSLLLTLKGHLNPVTSLAFDGPGLVLASGSADKTVRLWDVAAPAAGAAPLAGAAPSVGAAPAVGPAPLAAPLGSGAAATGRRGAPPGRGGSTAGSGGGGAGTGTAAGVSKPGVAKPAGRAGVGRAGAPPSSSSSSSSLAAAAAAAPPAAAAAAARASVGPGGPEPRAVLKGHAYAVTCLAFMGAKLLSGSADGSVKVWTIGAGGGRALSSLRAHDGLVMGLAVGTVAVAAADGAGGGGGGGTLLVTGGSDNRLRMFTSAMQCSLTLKGHDMDVHAVAFAPGSAEQVATCSDDMTVKLWDLGSGGTCARTLKGHIHWTTCLAYSPDGKQLASGGRDNAVWLWDPASGQGTALAGGLGATVVSLAWHPSGKQLASAGADRTVRVIDVAARKVVQTLDLGSDPVTCVQYSPDGRHLAVALARPTEGVRLFDAARLEAPPLAVLVGHRGGVVRLVFDATGRRLATCSADKTVRVWEWVGG</sequence>
<feature type="compositionally biased region" description="Low complexity" evidence="4">
    <location>
        <begin position="1798"/>
        <end position="1808"/>
    </location>
</feature>
<dbReference type="InterPro" id="IPR024977">
    <property type="entry name" value="Apc4-like_WD40_dom"/>
</dbReference>
<dbReference type="InterPro" id="IPR001680">
    <property type="entry name" value="WD40_rpt"/>
</dbReference>
<feature type="repeat" description="WD" evidence="3">
    <location>
        <begin position="915"/>
        <end position="956"/>
    </location>
</feature>
<name>A0A2K3D956_CHLRE</name>
<feature type="repeat" description="WD" evidence="3">
    <location>
        <begin position="1983"/>
        <end position="2024"/>
    </location>
</feature>
<dbReference type="Proteomes" id="UP000006906">
    <property type="component" value="Chromosome 10"/>
</dbReference>
<dbReference type="InterPro" id="IPR015943">
    <property type="entry name" value="WD40/YVTN_repeat-like_dom_sf"/>
</dbReference>
<feature type="repeat" description="WD" evidence="3">
    <location>
        <begin position="1680"/>
        <end position="1713"/>
    </location>
</feature>
<dbReference type="Gene3D" id="2.130.10.10">
    <property type="entry name" value="YVTN repeat-like/Quinoprotein amine dehydrogenase"/>
    <property type="match status" value="7"/>
</dbReference>
<feature type="repeat" description="WD" evidence="3">
    <location>
        <begin position="1558"/>
        <end position="1607"/>
    </location>
</feature>
<keyword evidence="1 3" id="KW-0853">WD repeat</keyword>
<dbReference type="InterPro" id="IPR050349">
    <property type="entry name" value="WD_LIS1/nudF_dynein_reg"/>
</dbReference>
<feature type="compositionally biased region" description="Low complexity" evidence="4">
    <location>
        <begin position="1351"/>
        <end position="1377"/>
    </location>
</feature>
<feature type="region of interest" description="Disordered" evidence="4">
    <location>
        <begin position="1746"/>
        <end position="1808"/>
    </location>
</feature>
<evidence type="ECO:0000259" key="6">
    <source>
        <dbReference type="Pfam" id="PF24883"/>
    </source>
</evidence>
<dbReference type="PRINTS" id="PR00320">
    <property type="entry name" value="GPROTEINBRPT"/>
</dbReference>
<dbReference type="InParanoid" id="A0A2K3D956"/>
<dbReference type="PROSITE" id="PS50082">
    <property type="entry name" value="WD_REPEATS_2"/>
    <property type="match status" value="9"/>
</dbReference>
<feature type="region of interest" description="Disordered" evidence="4">
    <location>
        <begin position="1"/>
        <end position="65"/>
    </location>
</feature>
<feature type="region of interest" description="Disordered" evidence="4">
    <location>
        <begin position="1346"/>
        <end position="1377"/>
    </location>
</feature>
<dbReference type="Pfam" id="PF12894">
    <property type="entry name" value="ANAPC4_WD40"/>
    <property type="match status" value="1"/>
</dbReference>
<dbReference type="CDD" id="cd00200">
    <property type="entry name" value="WD40"/>
    <property type="match status" value="2"/>
</dbReference>
<feature type="repeat" description="WD" evidence="3">
    <location>
        <begin position="2025"/>
        <end position="2066"/>
    </location>
</feature>
<dbReference type="Gramene" id="PNW77064">
    <property type="protein sequence ID" value="PNW77064"/>
    <property type="gene ID" value="CHLRE_10g420650v5"/>
</dbReference>
<evidence type="ECO:0000256" key="2">
    <source>
        <dbReference type="ARBA" id="ARBA00022737"/>
    </source>
</evidence>
<gene>
    <name evidence="7" type="ORF">CHLRE_10g420650v5</name>
</gene>
<evidence type="ECO:0000256" key="3">
    <source>
        <dbReference type="PROSITE-ProRule" id="PRU00221"/>
    </source>
</evidence>
<feature type="repeat" description="WD" evidence="3">
    <location>
        <begin position="1939"/>
        <end position="1981"/>
    </location>
</feature>
<accession>A0A2K3D956</accession>
<evidence type="ECO:0000259" key="5">
    <source>
        <dbReference type="Pfam" id="PF12894"/>
    </source>
</evidence>
<dbReference type="GeneID" id="5728282"/>
<evidence type="ECO:0000256" key="1">
    <source>
        <dbReference type="ARBA" id="ARBA00022574"/>
    </source>
</evidence>
<feature type="compositionally biased region" description="Low complexity" evidence="4">
    <location>
        <begin position="1085"/>
        <end position="1094"/>
    </location>
</feature>
<keyword evidence="8" id="KW-1185">Reference proteome</keyword>
<dbReference type="InterPro" id="IPR036322">
    <property type="entry name" value="WD40_repeat_dom_sf"/>
</dbReference>
<feature type="repeat" description="WD" evidence="3">
    <location>
        <begin position="1842"/>
        <end position="1873"/>
    </location>
</feature>
<feature type="domain" description="Anaphase-promoting complex subunit 4-like WD40" evidence="5">
    <location>
        <begin position="2028"/>
        <end position="2080"/>
    </location>
</feature>
<feature type="compositionally biased region" description="Low complexity" evidence="4">
    <location>
        <begin position="493"/>
        <end position="502"/>
    </location>
</feature>